<organism evidence="2 3">
    <name type="scientific">Asbolus verrucosus</name>
    <name type="common">Desert ironclad beetle</name>
    <dbReference type="NCBI Taxonomy" id="1661398"/>
    <lineage>
        <taxon>Eukaryota</taxon>
        <taxon>Metazoa</taxon>
        <taxon>Ecdysozoa</taxon>
        <taxon>Arthropoda</taxon>
        <taxon>Hexapoda</taxon>
        <taxon>Insecta</taxon>
        <taxon>Pterygota</taxon>
        <taxon>Neoptera</taxon>
        <taxon>Endopterygota</taxon>
        <taxon>Coleoptera</taxon>
        <taxon>Polyphaga</taxon>
        <taxon>Cucujiformia</taxon>
        <taxon>Tenebrionidae</taxon>
        <taxon>Pimeliinae</taxon>
        <taxon>Asbolus</taxon>
    </lineage>
</organism>
<accession>A0A482VFZ8</accession>
<dbReference type="Proteomes" id="UP000292052">
    <property type="component" value="Unassembled WGS sequence"/>
</dbReference>
<feature type="region of interest" description="Disordered" evidence="1">
    <location>
        <begin position="1"/>
        <end position="71"/>
    </location>
</feature>
<evidence type="ECO:0000256" key="1">
    <source>
        <dbReference type="SAM" id="MobiDB-lite"/>
    </source>
</evidence>
<proteinExistence type="predicted"/>
<dbReference type="EMBL" id="QDEB01102858">
    <property type="protein sequence ID" value="RZC31752.1"/>
    <property type="molecule type" value="Genomic_DNA"/>
</dbReference>
<dbReference type="AlphaFoldDB" id="A0A482VFZ8"/>
<name>A0A482VFZ8_ASBVE</name>
<feature type="compositionally biased region" description="Basic and acidic residues" evidence="1">
    <location>
        <begin position="38"/>
        <end position="53"/>
    </location>
</feature>
<keyword evidence="3" id="KW-1185">Reference proteome</keyword>
<gene>
    <name evidence="2" type="ORF">BDFB_009556</name>
</gene>
<reference evidence="2 3" key="1">
    <citation type="submission" date="2017-03" db="EMBL/GenBank/DDBJ databases">
        <title>Genome of the blue death feigning beetle - Asbolus verrucosus.</title>
        <authorList>
            <person name="Rider S.D."/>
        </authorList>
    </citation>
    <scope>NUCLEOTIDE SEQUENCE [LARGE SCALE GENOMIC DNA]</scope>
    <source>
        <strain evidence="2">Butters</strain>
        <tissue evidence="2">Head and leg muscle</tissue>
    </source>
</reference>
<feature type="compositionally biased region" description="Polar residues" evidence="1">
    <location>
        <begin position="54"/>
        <end position="65"/>
    </location>
</feature>
<evidence type="ECO:0000313" key="3">
    <source>
        <dbReference type="Proteomes" id="UP000292052"/>
    </source>
</evidence>
<comment type="caution">
    <text evidence="2">The sequence shown here is derived from an EMBL/GenBank/DDBJ whole genome shotgun (WGS) entry which is preliminary data.</text>
</comment>
<dbReference type="OrthoDB" id="10039395at2759"/>
<evidence type="ECO:0000313" key="2">
    <source>
        <dbReference type="EMBL" id="RZC31752.1"/>
    </source>
</evidence>
<sequence>MGSHRSSLPVDNKYVRRSLKKYNKNKDNRPRPKPLQFENEKYYDHVFPKRETKSNSTDLFYQPNSLEHAEL</sequence>
<protein>
    <submittedName>
        <fullName evidence="2">Uncharacterized protein</fullName>
    </submittedName>
</protein>